<name>A0AAN6GK97_9BASI</name>
<dbReference type="Gene3D" id="3.40.50.720">
    <property type="entry name" value="NAD(P)-binding Rossmann-like Domain"/>
    <property type="match status" value="1"/>
</dbReference>
<organism evidence="4 5">
    <name type="scientific">Tilletia horrida</name>
    <dbReference type="NCBI Taxonomy" id="155126"/>
    <lineage>
        <taxon>Eukaryota</taxon>
        <taxon>Fungi</taxon>
        <taxon>Dikarya</taxon>
        <taxon>Basidiomycota</taxon>
        <taxon>Ustilaginomycotina</taxon>
        <taxon>Exobasidiomycetes</taxon>
        <taxon>Tilletiales</taxon>
        <taxon>Tilletiaceae</taxon>
        <taxon>Tilletia</taxon>
    </lineage>
</organism>
<comment type="similarity">
    <text evidence="2">Belongs to the NAD(P)-dependent epimerase/dehydratase family. Dihydroflavonol-4-reductase subfamily.</text>
</comment>
<protein>
    <recommendedName>
        <fullName evidence="3">NAD-dependent epimerase/dehydratase domain-containing protein</fullName>
    </recommendedName>
</protein>
<feature type="domain" description="NAD-dependent epimerase/dehydratase" evidence="3">
    <location>
        <begin position="22"/>
        <end position="278"/>
    </location>
</feature>
<dbReference type="Pfam" id="PF01370">
    <property type="entry name" value="Epimerase"/>
    <property type="match status" value="1"/>
</dbReference>
<gene>
    <name evidence="4" type="ORF">OC846_005550</name>
</gene>
<dbReference type="InterPro" id="IPR001509">
    <property type="entry name" value="Epimerase_deHydtase"/>
</dbReference>
<dbReference type="PANTHER" id="PTHR10366:SF562">
    <property type="entry name" value="ALDEHYDE REDUCTASE II (AFU_ORTHOLOGUE AFUA_1G11360)"/>
    <property type="match status" value="1"/>
</dbReference>
<dbReference type="InterPro" id="IPR036291">
    <property type="entry name" value="NAD(P)-bd_dom_sf"/>
</dbReference>
<dbReference type="PANTHER" id="PTHR10366">
    <property type="entry name" value="NAD DEPENDENT EPIMERASE/DEHYDRATASE"/>
    <property type="match status" value="1"/>
</dbReference>
<keyword evidence="5" id="KW-1185">Reference proteome</keyword>
<keyword evidence="1" id="KW-0560">Oxidoreductase</keyword>
<evidence type="ECO:0000313" key="5">
    <source>
        <dbReference type="Proteomes" id="UP001176517"/>
    </source>
</evidence>
<proteinExistence type="inferred from homology"/>
<evidence type="ECO:0000313" key="4">
    <source>
        <dbReference type="EMBL" id="KAK0545705.1"/>
    </source>
</evidence>
<dbReference type="InterPro" id="IPR050425">
    <property type="entry name" value="NAD(P)_dehydrat-like"/>
</dbReference>
<evidence type="ECO:0000256" key="1">
    <source>
        <dbReference type="ARBA" id="ARBA00023002"/>
    </source>
</evidence>
<dbReference type="GO" id="GO:0016616">
    <property type="term" value="F:oxidoreductase activity, acting on the CH-OH group of donors, NAD or NADP as acceptor"/>
    <property type="evidence" value="ECO:0007669"/>
    <property type="project" value="TreeGrafter"/>
</dbReference>
<evidence type="ECO:0000256" key="2">
    <source>
        <dbReference type="ARBA" id="ARBA00023445"/>
    </source>
</evidence>
<dbReference type="AlphaFoldDB" id="A0AAN6GK97"/>
<accession>A0AAN6GK97</accession>
<dbReference type="SUPFAM" id="SSF51735">
    <property type="entry name" value="NAD(P)-binding Rossmann-fold domains"/>
    <property type="match status" value="1"/>
</dbReference>
<comment type="caution">
    <text evidence="4">The sequence shown here is derived from an EMBL/GenBank/DDBJ whole genome shotgun (WGS) entry which is preliminary data.</text>
</comment>
<dbReference type="Proteomes" id="UP001176517">
    <property type="component" value="Unassembled WGS sequence"/>
</dbReference>
<evidence type="ECO:0000259" key="3">
    <source>
        <dbReference type="Pfam" id="PF01370"/>
    </source>
</evidence>
<reference evidence="4" key="1">
    <citation type="journal article" date="2023" name="PhytoFront">
        <title>Draft Genome Resources of Seven Strains of Tilletia horrida, Causal Agent of Kernel Smut of Rice.</title>
        <authorList>
            <person name="Khanal S."/>
            <person name="Antony Babu S."/>
            <person name="Zhou X.G."/>
        </authorList>
    </citation>
    <scope>NUCLEOTIDE SEQUENCE</scope>
    <source>
        <strain evidence="4">TX6</strain>
    </source>
</reference>
<dbReference type="EMBL" id="JAPDMZ010000220">
    <property type="protein sequence ID" value="KAK0545705.1"/>
    <property type="molecule type" value="Genomic_DNA"/>
</dbReference>
<sequence>MSTKFQPAESWLSPRLEPGSLILISGVTGLVGAAQAKLLLDIGYKVRGTTRKAASAAQLIDHFHTTYGKGAFEVVEVEDGSKEQSWTSAFQGVDGFVHIATDMSAFYSDKPAKEVVDGVVDLTLAVLKAAAKTPSVRSGVLTSSGIAVHYPQEGVEETVDIKTRYNDAMANMAFTAAKDDPRLGLYTYTATKVAADKRAFEFVKTDKPGYAFNVIAPDLVIGSIYNPDPSRRYSSVSMLQDYYLGKNQGLLMAVRANSHFVSVDDVARIQAAALLQPDVDMERLWGASHTFTLPEIHRAMESFSKGTKTFSDPEAEAGAKAYIAHIDNSRSLELVRRLGRPGLQSLEESVAAALEDVERRSG</sequence>